<dbReference type="Gene3D" id="1.50.10.10">
    <property type="match status" value="1"/>
</dbReference>
<feature type="domain" description="Glycosyl hydrolase family 95 N-terminal" evidence="2">
    <location>
        <begin position="13"/>
        <end position="265"/>
    </location>
</feature>
<gene>
    <name evidence="5" type="ORF">CLV54_0663</name>
</gene>
<name>A0A2M9C532_9MICO</name>
<accession>A0A2M9C532</accession>
<proteinExistence type="predicted"/>
<dbReference type="InterPro" id="IPR049053">
    <property type="entry name" value="AFCA-like_C"/>
</dbReference>
<dbReference type="PANTHER" id="PTHR31084">
    <property type="entry name" value="ALPHA-L-FUCOSIDASE 2"/>
    <property type="match status" value="1"/>
</dbReference>
<keyword evidence="6" id="KW-1185">Reference proteome</keyword>
<dbReference type="InterPro" id="IPR012341">
    <property type="entry name" value="6hp_glycosidase-like_sf"/>
</dbReference>
<evidence type="ECO:0000259" key="2">
    <source>
        <dbReference type="Pfam" id="PF14498"/>
    </source>
</evidence>
<feature type="compositionally biased region" description="Polar residues" evidence="1">
    <location>
        <begin position="513"/>
        <end position="523"/>
    </location>
</feature>
<dbReference type="Pfam" id="PF14498">
    <property type="entry name" value="Glyco_hyd_65N_2"/>
    <property type="match status" value="1"/>
</dbReference>
<reference evidence="5 6" key="1">
    <citation type="submission" date="2017-11" db="EMBL/GenBank/DDBJ databases">
        <title>Genomic Encyclopedia of Archaeal and Bacterial Type Strains, Phase II (KMG-II): From Individual Species to Whole Genera.</title>
        <authorList>
            <person name="Goeker M."/>
        </authorList>
    </citation>
    <scope>NUCLEOTIDE SEQUENCE [LARGE SCALE GENOMIC DNA]</scope>
    <source>
        <strain evidence="5 6">DSM 25625</strain>
    </source>
</reference>
<dbReference type="GO" id="GO:0004560">
    <property type="term" value="F:alpha-L-fucosidase activity"/>
    <property type="evidence" value="ECO:0007669"/>
    <property type="project" value="InterPro"/>
</dbReference>
<dbReference type="InterPro" id="IPR016518">
    <property type="entry name" value="Alpha-L-fucosidase"/>
</dbReference>
<feature type="domain" description="Glycosyl hydrolase family 95 catalytic" evidence="4">
    <location>
        <begin position="297"/>
        <end position="709"/>
    </location>
</feature>
<dbReference type="Proteomes" id="UP000230161">
    <property type="component" value="Unassembled WGS sequence"/>
</dbReference>
<sequence>MAISLPDPSSHGLWFESPARSWTEALPLGSGLMGAMVFGGVAEERIQINDTTGWSGGPATELSGRVPSAEVAQAGIARSREAVARGDWIEADEALRAVQHGYPQSFLPFTDLIVRFSTAGRPRGEAREYRRSLDLSTATHTVTSVADDVTVRMVVRLSHVRKVLLAVIDVEGPEGVDVELELVCPLLVRERRAASDGQDVLVRLPDDVAPDKLVTDEPVRYGDGEQTALDGAVSLRWTHDGHGDGLSAARVRHAEIVLSTETNFVAPGAALSGDAETALTRARGRVTEAVAAGAEVVAAEQEADHGLLYARSALETGAAPDAGVPTDRRLVAAYSSPASVASDPGLVGLLFNFGRYLLICSSREGGLPANLQGIWNDKMQPPWSSDYTTNINLEMNYWLAEQTDLPECLPPLFEFTKALAISGTETASRVFGAPGWVAFHCSDAWGYTQSVGDGTHDPSWAFSPFTGPWLLQHVRERIRFGGDVELARSMWPVIRSAGEFHLHLLVEEPDGTLGTSPSTSPENHFTAPDGRRGATAGSSTMDVTLTRDLFRLVGEVAQLIGVAGDDPVVRAATAAARRLPDPQIGADGMIREWTDDTLRADPDHRHTAHLYFVHPGDGPTTPELAEAAQRSLEGRGDESTGWSLVWKMAMQARLGRPDRVSSLLRLLFRDATVYRGPYVGGIYPNLFTAHPPFQIDANFGFVAAIAEGLLQSHAGVVEIMKGVPEELPSGTVTGLVARPGIVVDLEWAHGELVSATLRARAHGAGTHLVRYAGRLIEVELAADTPVRLDAAAFAVPVPAL</sequence>
<feature type="region of interest" description="Disordered" evidence="1">
    <location>
        <begin position="511"/>
        <end position="538"/>
    </location>
</feature>
<dbReference type="EMBL" id="PGFB01000001">
    <property type="protein sequence ID" value="PJJ65626.1"/>
    <property type="molecule type" value="Genomic_DNA"/>
</dbReference>
<evidence type="ECO:0000259" key="4">
    <source>
        <dbReference type="Pfam" id="PF22124"/>
    </source>
</evidence>
<dbReference type="PIRSF" id="PIRSF007663">
    <property type="entry name" value="UCP007663"/>
    <property type="match status" value="1"/>
</dbReference>
<protein>
    <submittedName>
        <fullName evidence="5">Alpha-L-fucosidase 2</fullName>
    </submittedName>
</protein>
<dbReference type="InterPro" id="IPR008928">
    <property type="entry name" value="6-hairpin_glycosidase_sf"/>
</dbReference>
<dbReference type="RefSeq" id="WP_100343495.1">
    <property type="nucleotide sequence ID" value="NZ_PGFB01000001.1"/>
</dbReference>
<comment type="caution">
    <text evidence="5">The sequence shown here is derived from an EMBL/GenBank/DDBJ whole genome shotgun (WGS) entry which is preliminary data.</text>
</comment>
<evidence type="ECO:0000313" key="6">
    <source>
        <dbReference type="Proteomes" id="UP000230161"/>
    </source>
</evidence>
<organism evidence="5 6">
    <name type="scientific">Compostimonas suwonensis</name>
    <dbReference type="NCBI Taxonomy" id="1048394"/>
    <lineage>
        <taxon>Bacteria</taxon>
        <taxon>Bacillati</taxon>
        <taxon>Actinomycetota</taxon>
        <taxon>Actinomycetes</taxon>
        <taxon>Micrococcales</taxon>
        <taxon>Microbacteriaceae</taxon>
        <taxon>Compostimonas</taxon>
    </lineage>
</organism>
<dbReference type="GO" id="GO:0005975">
    <property type="term" value="P:carbohydrate metabolic process"/>
    <property type="evidence" value="ECO:0007669"/>
    <property type="project" value="InterPro"/>
</dbReference>
<dbReference type="InterPro" id="IPR054363">
    <property type="entry name" value="GH95_cat"/>
</dbReference>
<dbReference type="OrthoDB" id="9802600at2"/>
<dbReference type="SUPFAM" id="SSF48208">
    <property type="entry name" value="Six-hairpin glycosidases"/>
    <property type="match status" value="1"/>
</dbReference>
<feature type="domain" description="Alpha fucosidase A-like C-terminal" evidence="3">
    <location>
        <begin position="711"/>
        <end position="764"/>
    </location>
</feature>
<dbReference type="AlphaFoldDB" id="A0A2M9C532"/>
<evidence type="ECO:0000259" key="3">
    <source>
        <dbReference type="Pfam" id="PF21307"/>
    </source>
</evidence>
<dbReference type="PANTHER" id="PTHR31084:SF0">
    <property type="entry name" value="ALPHA-L-FUCOSIDASE 2"/>
    <property type="match status" value="1"/>
</dbReference>
<dbReference type="InterPro" id="IPR027414">
    <property type="entry name" value="GH95_N_dom"/>
</dbReference>
<evidence type="ECO:0000256" key="1">
    <source>
        <dbReference type="SAM" id="MobiDB-lite"/>
    </source>
</evidence>
<evidence type="ECO:0000313" key="5">
    <source>
        <dbReference type="EMBL" id="PJJ65626.1"/>
    </source>
</evidence>
<dbReference type="Pfam" id="PF22124">
    <property type="entry name" value="Glyco_hydro_95_cat"/>
    <property type="match status" value="1"/>
</dbReference>
<dbReference type="Pfam" id="PF21307">
    <property type="entry name" value="Glyco_hydro_95_C"/>
    <property type="match status" value="1"/>
</dbReference>